<dbReference type="SFLD" id="SFLDF00027">
    <property type="entry name" value="p-type_atpase"/>
    <property type="match status" value="1"/>
</dbReference>
<dbReference type="CDD" id="cd00371">
    <property type="entry name" value="HMA"/>
    <property type="match status" value="1"/>
</dbReference>
<dbReference type="PRINTS" id="PR00119">
    <property type="entry name" value="CATATPASE"/>
</dbReference>
<evidence type="ECO:0000256" key="11">
    <source>
        <dbReference type="ARBA" id="ARBA00039097"/>
    </source>
</evidence>
<dbReference type="GO" id="GO:0005886">
    <property type="term" value="C:plasma membrane"/>
    <property type="evidence" value="ECO:0007669"/>
    <property type="project" value="UniProtKB-SubCell"/>
</dbReference>
<proteinExistence type="inferred from homology"/>
<dbReference type="OrthoDB" id="9814270at2"/>
<dbReference type="Gene3D" id="2.70.150.10">
    <property type="entry name" value="Calcium-transporting ATPase, cytoplasmic transduction domain A"/>
    <property type="match status" value="1"/>
</dbReference>
<dbReference type="Gene3D" id="3.40.50.1000">
    <property type="entry name" value="HAD superfamily/HAD-like"/>
    <property type="match status" value="1"/>
</dbReference>
<dbReference type="GO" id="GO:0016887">
    <property type="term" value="F:ATP hydrolysis activity"/>
    <property type="evidence" value="ECO:0007669"/>
    <property type="project" value="InterPro"/>
</dbReference>
<dbReference type="Pfam" id="PF00122">
    <property type="entry name" value="E1-E2_ATPase"/>
    <property type="match status" value="1"/>
</dbReference>
<dbReference type="InterPro" id="IPR023214">
    <property type="entry name" value="HAD_sf"/>
</dbReference>
<feature type="transmembrane region" description="Helical" evidence="13">
    <location>
        <begin position="706"/>
        <end position="728"/>
    </location>
</feature>
<comment type="similarity">
    <text evidence="2 13">Belongs to the cation transport ATPase (P-type) (TC 3.A.3) family. Type IB subfamily.</text>
</comment>
<feature type="transmembrane region" description="Helical" evidence="13">
    <location>
        <begin position="372"/>
        <end position="400"/>
    </location>
</feature>
<dbReference type="SUPFAM" id="SSF81665">
    <property type="entry name" value="Calcium ATPase, transmembrane domain M"/>
    <property type="match status" value="1"/>
</dbReference>
<name>A0A5D9D797_HALER</name>
<dbReference type="NCBIfam" id="TIGR01511">
    <property type="entry name" value="ATPase-IB1_Cu"/>
    <property type="match status" value="1"/>
</dbReference>
<evidence type="ECO:0000256" key="8">
    <source>
        <dbReference type="ARBA" id="ARBA00022967"/>
    </source>
</evidence>
<dbReference type="InterPro" id="IPR051014">
    <property type="entry name" value="Cation_Transport_ATPase_IB"/>
</dbReference>
<dbReference type="InterPro" id="IPR023298">
    <property type="entry name" value="ATPase_P-typ_TM_dom_sf"/>
</dbReference>
<dbReference type="PROSITE" id="PS50846">
    <property type="entry name" value="HMA_2"/>
    <property type="match status" value="1"/>
</dbReference>
<keyword evidence="9 13" id="KW-1133">Transmembrane helix</keyword>
<dbReference type="InterPro" id="IPR027256">
    <property type="entry name" value="P-typ_ATPase_IB"/>
</dbReference>
<dbReference type="SUPFAM" id="SSF56784">
    <property type="entry name" value="HAD-like"/>
    <property type="match status" value="1"/>
</dbReference>
<dbReference type="InterPro" id="IPR059000">
    <property type="entry name" value="ATPase_P-type_domA"/>
</dbReference>
<evidence type="ECO:0000256" key="6">
    <source>
        <dbReference type="ARBA" id="ARBA00022741"/>
    </source>
</evidence>
<evidence type="ECO:0000313" key="15">
    <source>
        <dbReference type="EMBL" id="TZG39824.1"/>
    </source>
</evidence>
<comment type="catalytic activity">
    <reaction evidence="12">
        <text>Zn(2+)(in) + ATP + H2O = Zn(2+)(out) + ADP + phosphate + H(+)</text>
        <dbReference type="Rhea" id="RHEA:20621"/>
        <dbReference type="ChEBI" id="CHEBI:15377"/>
        <dbReference type="ChEBI" id="CHEBI:15378"/>
        <dbReference type="ChEBI" id="CHEBI:29105"/>
        <dbReference type="ChEBI" id="CHEBI:30616"/>
        <dbReference type="ChEBI" id="CHEBI:43474"/>
        <dbReference type="ChEBI" id="CHEBI:456216"/>
        <dbReference type="EC" id="7.2.2.12"/>
    </reaction>
</comment>
<dbReference type="Gene3D" id="3.40.1110.10">
    <property type="entry name" value="Calcium-transporting ATPase, cytoplasmic domain N"/>
    <property type="match status" value="1"/>
</dbReference>
<evidence type="ECO:0000256" key="2">
    <source>
        <dbReference type="ARBA" id="ARBA00006024"/>
    </source>
</evidence>
<feature type="transmembrane region" description="Helical" evidence="13">
    <location>
        <begin position="138"/>
        <end position="156"/>
    </location>
</feature>
<accession>A0A5D9D797</accession>
<dbReference type="InterPro" id="IPR036412">
    <property type="entry name" value="HAD-like_sf"/>
</dbReference>
<dbReference type="InterPro" id="IPR044492">
    <property type="entry name" value="P_typ_ATPase_HD_dom"/>
</dbReference>
<dbReference type="SFLD" id="SFLDS00003">
    <property type="entry name" value="Haloacid_Dehalogenase"/>
    <property type="match status" value="1"/>
</dbReference>
<dbReference type="InterPro" id="IPR036163">
    <property type="entry name" value="HMA_dom_sf"/>
</dbReference>
<dbReference type="GO" id="GO:0060003">
    <property type="term" value="P:copper ion export"/>
    <property type="evidence" value="ECO:0007669"/>
    <property type="project" value="UniProtKB-ARBA"/>
</dbReference>
<dbReference type="Gene3D" id="3.30.70.100">
    <property type="match status" value="1"/>
</dbReference>
<dbReference type="Pfam" id="PF00702">
    <property type="entry name" value="Hydrolase"/>
    <property type="match status" value="1"/>
</dbReference>
<dbReference type="GO" id="GO:0005524">
    <property type="term" value="F:ATP binding"/>
    <property type="evidence" value="ECO:0007669"/>
    <property type="project" value="UniProtKB-UniRule"/>
</dbReference>
<reference evidence="15 16" key="1">
    <citation type="submission" date="2019-08" db="EMBL/GenBank/DDBJ databases">
        <title>Draft Genome Sequence of Halomonas eurihalina Isolated from Preserved Hide-surface.</title>
        <authorList>
            <person name="Hussain S.A."/>
            <person name="Xu A."/>
            <person name="Sarker M."/>
            <person name="Sommers C."/>
        </authorList>
    </citation>
    <scope>NUCLEOTIDE SEQUENCE [LARGE SCALE GENOMIC DNA]</scope>
    <source>
        <strain evidence="15 16">MS1</strain>
    </source>
</reference>
<feature type="transmembrane region" description="Helical" evidence="13">
    <location>
        <begin position="115"/>
        <end position="132"/>
    </location>
</feature>
<dbReference type="AlphaFoldDB" id="A0A5D9D797"/>
<keyword evidence="4 13" id="KW-0812">Transmembrane</keyword>
<dbReference type="InterPro" id="IPR006121">
    <property type="entry name" value="HMA_dom"/>
</dbReference>
<evidence type="ECO:0000256" key="13">
    <source>
        <dbReference type="RuleBase" id="RU362081"/>
    </source>
</evidence>
<dbReference type="InterPro" id="IPR008250">
    <property type="entry name" value="ATPase_P-typ_transduc_dom_A_sf"/>
</dbReference>
<dbReference type="SUPFAM" id="SSF81653">
    <property type="entry name" value="Calcium ATPase, transduction domain A"/>
    <property type="match status" value="1"/>
</dbReference>
<evidence type="ECO:0000256" key="3">
    <source>
        <dbReference type="ARBA" id="ARBA00022475"/>
    </source>
</evidence>
<evidence type="ECO:0000256" key="1">
    <source>
        <dbReference type="ARBA" id="ARBA00004651"/>
    </source>
</evidence>
<evidence type="ECO:0000256" key="5">
    <source>
        <dbReference type="ARBA" id="ARBA00022723"/>
    </source>
</evidence>
<dbReference type="InterPro" id="IPR018303">
    <property type="entry name" value="ATPase_P-typ_P_site"/>
</dbReference>
<feature type="transmembrane region" description="Helical" evidence="13">
    <location>
        <begin position="676"/>
        <end position="700"/>
    </location>
</feature>
<dbReference type="GO" id="GO:0046872">
    <property type="term" value="F:metal ion binding"/>
    <property type="evidence" value="ECO:0007669"/>
    <property type="project" value="UniProtKB-KW"/>
</dbReference>
<dbReference type="InterPro" id="IPR001757">
    <property type="entry name" value="P_typ_ATPase"/>
</dbReference>
<dbReference type="EC" id="7.2.2.12" evidence="11"/>
<dbReference type="SUPFAM" id="SSF55008">
    <property type="entry name" value="HMA, heavy metal-associated domain"/>
    <property type="match status" value="1"/>
</dbReference>
<keyword evidence="10 13" id="KW-0472">Membrane</keyword>
<keyword evidence="5 13" id="KW-0479">Metal-binding</keyword>
<keyword evidence="7 13" id="KW-0067">ATP-binding</keyword>
<dbReference type="SFLD" id="SFLDG00002">
    <property type="entry name" value="C1.7:_P-type_atpase_like"/>
    <property type="match status" value="1"/>
</dbReference>
<protein>
    <recommendedName>
        <fullName evidence="11">P-type Zn(2+) transporter</fullName>
        <ecNumber evidence="11">7.2.2.12</ecNumber>
    </recommendedName>
</protein>
<evidence type="ECO:0000256" key="10">
    <source>
        <dbReference type="ARBA" id="ARBA00023136"/>
    </source>
</evidence>
<dbReference type="FunFam" id="2.70.150.10:FF:000020">
    <property type="entry name" value="Copper-exporting P-type ATPase A"/>
    <property type="match status" value="1"/>
</dbReference>
<dbReference type="GO" id="GO:0016463">
    <property type="term" value="F:P-type zinc transporter activity"/>
    <property type="evidence" value="ECO:0007669"/>
    <property type="project" value="UniProtKB-EC"/>
</dbReference>
<evidence type="ECO:0000259" key="14">
    <source>
        <dbReference type="PROSITE" id="PS50846"/>
    </source>
</evidence>
<dbReference type="GO" id="GO:0015086">
    <property type="term" value="F:cadmium ion transmembrane transporter activity"/>
    <property type="evidence" value="ECO:0007669"/>
    <property type="project" value="TreeGrafter"/>
</dbReference>
<dbReference type="EMBL" id="VTPU01000007">
    <property type="protein sequence ID" value="TZG39824.1"/>
    <property type="molecule type" value="Genomic_DNA"/>
</dbReference>
<keyword evidence="16" id="KW-1185">Reference proteome</keyword>
<feature type="transmembrane region" description="Helical" evidence="13">
    <location>
        <begin position="339"/>
        <end position="360"/>
    </location>
</feature>
<feature type="domain" description="HMA" evidence="14">
    <location>
        <begin position="28"/>
        <end position="92"/>
    </location>
</feature>
<evidence type="ECO:0000256" key="7">
    <source>
        <dbReference type="ARBA" id="ARBA00022840"/>
    </source>
</evidence>
<dbReference type="RefSeq" id="WP_149321916.1">
    <property type="nucleotide sequence ID" value="NZ_JARWAH010000004.1"/>
</dbReference>
<sequence length="733" mass="78068">MSDAHEHGCCGGHRTEPREAVAVPADSEMLRLRIQEMDCPTEEALLRKALTSAPGVAALEFDLMARILSIHHHDADTEALQARIRDLGMTPHPLDTDGAPDDEPPASDDTPWGRLVLAALLALAAEIVGWTPWPWTDWLAPALALPAIALVGLPTWRKGWVAIRHRTLNINALMSVAVTGALLIGHWSEAAMVMVLFTLAEHIESRSLERARRAIRDLLDSAPRQARRRAASGEWENVAAADVAIGDIVRVLPGERLPLDGEVVRGHPSLDESPITGESLPVDKAPGDSVFAGAINHDGDFDIRTTRVASDTTLARIIHAVEQAQASQAPTQRFIDRFAAVYTPVVFALAVLTALAWPWIAGGAWLDGIYRALVLLVIACPCALVISTPVTIVSGLSAAARAGILIKGGRFLEQGRRLSWLALDKTGTLTRGEPTLEHWEPLDEPSDASSREALAQQAALLAGRSTHPVSAAIHRALVAPDADDGSVDDFRERPGQGVEGRVDGQALWLGNRRLADARGLLDATLAERIEALERRGASVVALGANERVLALFAVRDPLKPTSLAAIEALHGLGVKTLMLSGDNRHAVSAIATEAGIDSARGELLPEDKLAIIEEHGHRGLIGMVGDGINDAPALARADIGFSMGAAGSDVAIETADVALMDDDLGKLPTFLRLSRATYAVLVQNIVLALGIKAVFMVLAFTGQATLWMAVFADLGASLLVIGNGLRLLRSRLA</sequence>
<keyword evidence="3 13" id="KW-1003">Cell membrane</keyword>
<dbReference type="NCBIfam" id="TIGR01494">
    <property type="entry name" value="ATPase_P-type"/>
    <property type="match status" value="2"/>
</dbReference>
<dbReference type="PANTHER" id="PTHR48085">
    <property type="entry name" value="CADMIUM/ZINC-TRANSPORTING ATPASE HMA2-RELATED"/>
    <property type="match status" value="1"/>
</dbReference>
<organism evidence="15 16">
    <name type="scientific">Halomonas eurihalina</name>
    <dbReference type="NCBI Taxonomy" id="42566"/>
    <lineage>
        <taxon>Bacteria</taxon>
        <taxon>Pseudomonadati</taxon>
        <taxon>Pseudomonadota</taxon>
        <taxon>Gammaproteobacteria</taxon>
        <taxon>Oceanospirillales</taxon>
        <taxon>Halomonadaceae</taxon>
        <taxon>Halomonas</taxon>
    </lineage>
</organism>
<dbReference type="Proteomes" id="UP000324260">
    <property type="component" value="Unassembled WGS sequence"/>
</dbReference>
<dbReference type="NCBIfam" id="TIGR01525">
    <property type="entry name" value="ATPase-IB_hvy"/>
    <property type="match status" value="1"/>
</dbReference>
<gene>
    <name evidence="15" type="ORF">FZZ93_08620</name>
</gene>
<evidence type="ECO:0000313" key="16">
    <source>
        <dbReference type="Proteomes" id="UP000324260"/>
    </source>
</evidence>
<keyword evidence="8" id="KW-1278">Translocase</keyword>
<comment type="subcellular location">
    <subcellularLocation>
        <location evidence="1">Cell membrane</location>
        <topology evidence="1">Multi-pass membrane protein</topology>
    </subcellularLocation>
</comment>
<keyword evidence="6 13" id="KW-0547">Nucleotide-binding</keyword>
<dbReference type="PANTHER" id="PTHR48085:SF5">
    <property type="entry name" value="CADMIUM_ZINC-TRANSPORTING ATPASE HMA4-RELATED"/>
    <property type="match status" value="1"/>
</dbReference>
<dbReference type="PRINTS" id="PR00941">
    <property type="entry name" value="CDATPASE"/>
</dbReference>
<dbReference type="InterPro" id="IPR023299">
    <property type="entry name" value="ATPase_P-typ_cyto_dom_N"/>
</dbReference>
<comment type="caution">
    <text evidence="15">The sequence shown here is derived from an EMBL/GenBank/DDBJ whole genome shotgun (WGS) entry which is preliminary data.</text>
</comment>
<dbReference type="PROSITE" id="PS00154">
    <property type="entry name" value="ATPASE_E1_E2"/>
    <property type="match status" value="1"/>
</dbReference>
<evidence type="ECO:0000256" key="9">
    <source>
        <dbReference type="ARBA" id="ARBA00022989"/>
    </source>
</evidence>
<evidence type="ECO:0000256" key="4">
    <source>
        <dbReference type="ARBA" id="ARBA00022692"/>
    </source>
</evidence>
<evidence type="ECO:0000256" key="12">
    <source>
        <dbReference type="ARBA" id="ARBA00047308"/>
    </source>
</evidence>